<dbReference type="GeneID" id="30411170"/>
<evidence type="ECO:0000313" key="2">
    <source>
        <dbReference type="EMBL" id="SCG84887.1"/>
    </source>
</evidence>
<dbReference type="SUPFAM" id="SSF143631">
    <property type="entry name" value="ApbE-like"/>
    <property type="match status" value="1"/>
</dbReference>
<comment type="similarity">
    <text evidence="1">Belongs to the UPF0280 family.</text>
</comment>
<dbReference type="AlphaFoldDB" id="A0A1D3KZT7"/>
<dbReference type="PATRIC" id="fig|129848.4.peg.310"/>
<dbReference type="Proteomes" id="UP000094707">
    <property type="component" value="Chromosome I"/>
</dbReference>
<dbReference type="RefSeq" id="WP_071905954.1">
    <property type="nucleotide sequence ID" value="NZ_LT607756.1"/>
</dbReference>
<dbReference type="InterPro" id="IPR003374">
    <property type="entry name" value="ApbE-like_sf"/>
</dbReference>
<gene>
    <name evidence="2" type="ORF">MCBB_0306</name>
</gene>
<name>A0A1D3KZT7_9EURY</name>
<dbReference type="KEGG" id="mcub:MCBB_0306"/>
<dbReference type="NCBIfam" id="NF003321">
    <property type="entry name" value="PRK04334.1-1"/>
    <property type="match status" value="1"/>
</dbReference>
<dbReference type="HAMAP" id="MF_01079">
    <property type="entry name" value="UPF0280"/>
    <property type="match status" value="1"/>
</dbReference>
<dbReference type="STRING" id="118062.MCBB_0306"/>
<organism evidence="2 3">
    <name type="scientific">Methanobacterium congolense</name>
    <dbReference type="NCBI Taxonomy" id="118062"/>
    <lineage>
        <taxon>Archaea</taxon>
        <taxon>Methanobacteriati</taxon>
        <taxon>Methanobacteriota</taxon>
        <taxon>Methanomada group</taxon>
        <taxon>Methanobacteria</taxon>
        <taxon>Methanobacteriales</taxon>
        <taxon>Methanobacteriaceae</taxon>
        <taxon>Methanobacterium</taxon>
    </lineage>
</organism>
<dbReference type="PIRSF" id="PIRSF006421">
    <property type="entry name" value="UCP006421"/>
    <property type="match status" value="1"/>
</dbReference>
<evidence type="ECO:0000256" key="1">
    <source>
        <dbReference type="HAMAP-Rule" id="MF_01079"/>
    </source>
</evidence>
<proteinExistence type="inferred from homology"/>
<sequence>MNSRNIKVRSIGIHETNLQVKTDIEVEGLYTFVFRQREELKGYIHKYPDFLTNLEPVIIESHEDAPQIVKLMARAGRKAEVGPMAAVAGTISQLSMGFLLSKGSKYVIVDNGGDISIKTHEDAVVGLYAGESPLSGALGFKIKHEKTPMGICTSSGTVGHSISFGRADSVTVFAGESSTADALATSIANSAVGATDEDAVEKCLERADDFRGIMQGVLVIVGESAGTLGKIPKLVETDKKVVLGDLWDTIT</sequence>
<evidence type="ECO:0000313" key="3">
    <source>
        <dbReference type="Proteomes" id="UP000094707"/>
    </source>
</evidence>
<dbReference type="InterPro" id="IPR037456">
    <property type="entry name" value="MA1715-like"/>
</dbReference>
<dbReference type="OrthoDB" id="50299at2157"/>
<dbReference type="EMBL" id="LT607756">
    <property type="protein sequence ID" value="SCG84887.1"/>
    <property type="molecule type" value="Genomic_DNA"/>
</dbReference>
<reference evidence="2 3" key="1">
    <citation type="submission" date="2016-08" db="EMBL/GenBank/DDBJ databases">
        <authorList>
            <person name="Seilhamer J.J."/>
        </authorList>
    </citation>
    <scope>NUCLEOTIDE SEQUENCE [LARGE SCALE GENOMIC DNA]</scope>
    <source>
        <strain evidence="2">Buetzberg</strain>
    </source>
</reference>
<keyword evidence="3" id="KW-1185">Reference proteome</keyword>
<protein>
    <recommendedName>
        <fullName evidence="1">UPF0280 protein MCBB_0306</fullName>
    </recommendedName>
</protein>
<dbReference type="InterPro" id="IPR007183">
    <property type="entry name" value="UPF0280"/>
</dbReference>
<accession>A0A1D3KZT7</accession>
<dbReference type="Gene3D" id="3.10.520.10">
    <property type="entry name" value="ApbE-like domains"/>
    <property type="match status" value="1"/>
</dbReference>